<dbReference type="InterPro" id="IPR041678">
    <property type="entry name" value="TetR_C_16"/>
</dbReference>
<evidence type="ECO:0000256" key="4">
    <source>
        <dbReference type="PROSITE-ProRule" id="PRU00335"/>
    </source>
</evidence>
<reference evidence="6 7" key="1">
    <citation type="submission" date="2020-07" db="EMBL/GenBank/DDBJ databases">
        <title>Sequencing the genomes of 1000 actinobacteria strains.</title>
        <authorList>
            <person name="Klenk H.-P."/>
        </authorList>
    </citation>
    <scope>NUCLEOTIDE SEQUENCE [LARGE SCALE GENOMIC DNA]</scope>
    <source>
        <strain evidence="6 7">DSM 102047</strain>
    </source>
</reference>
<keyword evidence="2 4" id="KW-0238">DNA-binding</keyword>
<keyword evidence="1" id="KW-0805">Transcription regulation</keyword>
<evidence type="ECO:0000256" key="1">
    <source>
        <dbReference type="ARBA" id="ARBA00023015"/>
    </source>
</evidence>
<evidence type="ECO:0000256" key="3">
    <source>
        <dbReference type="ARBA" id="ARBA00023163"/>
    </source>
</evidence>
<evidence type="ECO:0000313" key="6">
    <source>
        <dbReference type="EMBL" id="NYE95750.1"/>
    </source>
</evidence>
<keyword evidence="7" id="KW-1185">Reference proteome</keyword>
<dbReference type="InterPro" id="IPR009057">
    <property type="entry name" value="Homeodomain-like_sf"/>
</dbReference>
<accession>A0A7Y9S7N6</accession>
<dbReference type="PANTHER" id="PTHR30055">
    <property type="entry name" value="HTH-TYPE TRANSCRIPTIONAL REGULATOR RUTR"/>
    <property type="match status" value="1"/>
</dbReference>
<organism evidence="6 7">
    <name type="scientific">Psychromicrobium silvestre</name>
    <dbReference type="NCBI Taxonomy" id="1645614"/>
    <lineage>
        <taxon>Bacteria</taxon>
        <taxon>Bacillati</taxon>
        <taxon>Actinomycetota</taxon>
        <taxon>Actinomycetes</taxon>
        <taxon>Micrococcales</taxon>
        <taxon>Micrococcaceae</taxon>
        <taxon>Psychromicrobium</taxon>
    </lineage>
</organism>
<protein>
    <submittedName>
        <fullName evidence="6">AcrR family transcriptional regulator</fullName>
    </submittedName>
</protein>
<name>A0A7Y9S7N6_9MICC</name>
<dbReference type="Gene3D" id="1.10.357.10">
    <property type="entry name" value="Tetracycline Repressor, domain 2"/>
    <property type="match status" value="1"/>
</dbReference>
<evidence type="ECO:0000313" key="7">
    <source>
        <dbReference type="Proteomes" id="UP000521748"/>
    </source>
</evidence>
<feature type="domain" description="HTH tetR-type" evidence="5">
    <location>
        <begin position="1"/>
        <end position="61"/>
    </location>
</feature>
<dbReference type="RefSeq" id="WP_179389490.1">
    <property type="nucleotide sequence ID" value="NZ_JACBYQ010000002.1"/>
</dbReference>
<comment type="caution">
    <text evidence="6">The sequence shown here is derived from an EMBL/GenBank/DDBJ whole genome shotgun (WGS) entry which is preliminary data.</text>
</comment>
<dbReference type="AlphaFoldDB" id="A0A7Y9S7N6"/>
<keyword evidence="3" id="KW-0804">Transcription</keyword>
<sequence length="169" mass="18604">MSAREVIVSAARELFGEQGYTAVTIKEIAHRSGYSPAMVMKTMGSKAELYAAATPVVPAEELSDTEPLGFNLARRLVERREAGQTEPWAMAAIRVHDAPDKEKAREEIHDKYLNSLRDRLGKEAGKAELVMTLLVGFGSGMRTLGLFAEVPAEELVQRYGTLLQQVIDN</sequence>
<dbReference type="PANTHER" id="PTHR30055:SF234">
    <property type="entry name" value="HTH-TYPE TRANSCRIPTIONAL REGULATOR BETI"/>
    <property type="match status" value="1"/>
</dbReference>
<dbReference type="SUPFAM" id="SSF46689">
    <property type="entry name" value="Homeodomain-like"/>
    <property type="match status" value="1"/>
</dbReference>
<dbReference type="PROSITE" id="PS50977">
    <property type="entry name" value="HTH_TETR_2"/>
    <property type="match status" value="1"/>
</dbReference>
<dbReference type="InterPro" id="IPR050109">
    <property type="entry name" value="HTH-type_TetR-like_transc_reg"/>
</dbReference>
<dbReference type="GO" id="GO:0003700">
    <property type="term" value="F:DNA-binding transcription factor activity"/>
    <property type="evidence" value="ECO:0007669"/>
    <property type="project" value="TreeGrafter"/>
</dbReference>
<dbReference type="EMBL" id="JACBYQ010000002">
    <property type="protein sequence ID" value="NYE95750.1"/>
    <property type="molecule type" value="Genomic_DNA"/>
</dbReference>
<dbReference type="GO" id="GO:0000976">
    <property type="term" value="F:transcription cis-regulatory region binding"/>
    <property type="evidence" value="ECO:0007669"/>
    <property type="project" value="TreeGrafter"/>
</dbReference>
<dbReference type="PRINTS" id="PR00455">
    <property type="entry name" value="HTHTETR"/>
</dbReference>
<dbReference type="Proteomes" id="UP000521748">
    <property type="component" value="Unassembled WGS sequence"/>
</dbReference>
<dbReference type="SUPFAM" id="SSF48498">
    <property type="entry name" value="Tetracyclin repressor-like, C-terminal domain"/>
    <property type="match status" value="1"/>
</dbReference>
<dbReference type="Pfam" id="PF00440">
    <property type="entry name" value="TetR_N"/>
    <property type="match status" value="1"/>
</dbReference>
<dbReference type="InterPro" id="IPR001647">
    <property type="entry name" value="HTH_TetR"/>
</dbReference>
<gene>
    <name evidence="6" type="ORF">FHU41_002000</name>
</gene>
<dbReference type="InterPro" id="IPR036271">
    <property type="entry name" value="Tet_transcr_reg_TetR-rel_C_sf"/>
</dbReference>
<proteinExistence type="predicted"/>
<evidence type="ECO:0000256" key="2">
    <source>
        <dbReference type="ARBA" id="ARBA00023125"/>
    </source>
</evidence>
<dbReference type="Pfam" id="PF17920">
    <property type="entry name" value="TetR_C_16"/>
    <property type="match status" value="1"/>
</dbReference>
<feature type="DNA-binding region" description="H-T-H motif" evidence="4">
    <location>
        <begin position="24"/>
        <end position="43"/>
    </location>
</feature>
<evidence type="ECO:0000259" key="5">
    <source>
        <dbReference type="PROSITE" id="PS50977"/>
    </source>
</evidence>